<accession>G4TC50</accession>
<comment type="caution">
    <text evidence="5">The sequence shown here is derived from an EMBL/GenBank/DDBJ whole genome shotgun (WGS) entry which is preliminary data.</text>
</comment>
<feature type="compositionally biased region" description="Polar residues" evidence="3">
    <location>
        <begin position="152"/>
        <end position="164"/>
    </location>
</feature>
<evidence type="ECO:0000313" key="6">
    <source>
        <dbReference type="Proteomes" id="UP000007148"/>
    </source>
</evidence>
<dbReference type="STRING" id="1109443.G4TC50"/>
<protein>
    <recommendedName>
        <fullName evidence="4">SHSP domain-containing protein</fullName>
    </recommendedName>
</protein>
<dbReference type="InterPro" id="IPR008978">
    <property type="entry name" value="HSP20-like_chaperone"/>
</dbReference>
<dbReference type="Proteomes" id="UP000007148">
    <property type="component" value="Unassembled WGS sequence"/>
</dbReference>
<sequence length="281" mass="31104">MLRSALDKPIISWEEFDRIFNEAFNPSGVPAKSSVSHDGLGVVSSVDEKEKHKREDSLASTNTVFSTIPRAASPEPILSDASLDADSFAGFISEEEIPKIYTPLAFPTTFPKVGRKESSDSLRSETKASSVLSSSVPPKSVVFPKRPRVMSNQISSRRTISSAGSVPRVKRTKTKPRVQMQTTPDGSTTTVIDVPDILKDSINVDFHHSHLVVTWRTATVTEQILRDSMVREKKEKRYTQTIIVPEGTKYEDVRATLKRSQLTISFPSNPKLSESQKTSSP</sequence>
<feature type="domain" description="SHSP" evidence="4">
    <location>
        <begin position="169"/>
        <end position="281"/>
    </location>
</feature>
<feature type="region of interest" description="Disordered" evidence="3">
    <location>
        <begin position="152"/>
        <end position="187"/>
    </location>
</feature>
<dbReference type="InParanoid" id="G4TC50"/>
<feature type="region of interest" description="Disordered" evidence="3">
    <location>
        <begin position="112"/>
        <end position="137"/>
    </location>
</feature>
<proteinExistence type="inferred from homology"/>
<organism evidence="5 6">
    <name type="scientific">Serendipita indica (strain DSM 11827)</name>
    <name type="common">Root endophyte fungus</name>
    <name type="synonym">Piriformospora indica</name>
    <dbReference type="NCBI Taxonomy" id="1109443"/>
    <lineage>
        <taxon>Eukaryota</taxon>
        <taxon>Fungi</taxon>
        <taxon>Dikarya</taxon>
        <taxon>Basidiomycota</taxon>
        <taxon>Agaricomycotina</taxon>
        <taxon>Agaricomycetes</taxon>
        <taxon>Sebacinales</taxon>
        <taxon>Serendipitaceae</taxon>
        <taxon>Serendipita</taxon>
    </lineage>
</organism>
<name>G4TC50_SERID</name>
<gene>
    <name evidence="5" type="ORF">PIIN_02766</name>
</gene>
<reference evidence="5 6" key="1">
    <citation type="journal article" date="2011" name="PLoS Pathog.">
        <title>Endophytic Life Strategies Decoded by Genome and Transcriptome Analyses of the Mutualistic Root Symbiont Piriformospora indica.</title>
        <authorList>
            <person name="Zuccaro A."/>
            <person name="Lahrmann U."/>
            <person name="Guldener U."/>
            <person name="Langen G."/>
            <person name="Pfiffi S."/>
            <person name="Biedenkopf D."/>
            <person name="Wong P."/>
            <person name="Samans B."/>
            <person name="Grimm C."/>
            <person name="Basiewicz M."/>
            <person name="Murat C."/>
            <person name="Martin F."/>
            <person name="Kogel K.H."/>
        </authorList>
    </citation>
    <scope>NUCLEOTIDE SEQUENCE [LARGE SCALE GENOMIC DNA]</scope>
    <source>
        <strain evidence="5 6">DSM 11827</strain>
    </source>
</reference>
<dbReference type="HOGENOM" id="CLU_990845_0_0_1"/>
<dbReference type="InterPro" id="IPR002068">
    <property type="entry name" value="A-crystallin/Hsp20_dom"/>
</dbReference>
<evidence type="ECO:0000256" key="3">
    <source>
        <dbReference type="SAM" id="MobiDB-lite"/>
    </source>
</evidence>
<dbReference type="SUPFAM" id="SSF49764">
    <property type="entry name" value="HSP20-like chaperones"/>
    <property type="match status" value="1"/>
</dbReference>
<evidence type="ECO:0000259" key="4">
    <source>
        <dbReference type="PROSITE" id="PS01031"/>
    </source>
</evidence>
<feature type="compositionally biased region" description="Basic and acidic residues" evidence="3">
    <location>
        <begin position="46"/>
        <end position="57"/>
    </location>
</feature>
<dbReference type="OrthoDB" id="1431247at2759"/>
<evidence type="ECO:0000256" key="2">
    <source>
        <dbReference type="RuleBase" id="RU003616"/>
    </source>
</evidence>
<dbReference type="Gene3D" id="2.60.40.790">
    <property type="match status" value="1"/>
</dbReference>
<evidence type="ECO:0000313" key="5">
    <source>
        <dbReference type="EMBL" id="CCA68906.1"/>
    </source>
</evidence>
<keyword evidence="6" id="KW-1185">Reference proteome</keyword>
<dbReference type="EMBL" id="CAFZ01000042">
    <property type="protein sequence ID" value="CCA68906.1"/>
    <property type="molecule type" value="Genomic_DNA"/>
</dbReference>
<feature type="compositionally biased region" description="Basic and acidic residues" evidence="3">
    <location>
        <begin position="114"/>
        <end position="126"/>
    </location>
</feature>
<dbReference type="eggNOG" id="ENOG502SQMY">
    <property type="taxonomic scope" value="Eukaryota"/>
</dbReference>
<evidence type="ECO:0000256" key="1">
    <source>
        <dbReference type="PROSITE-ProRule" id="PRU00285"/>
    </source>
</evidence>
<comment type="similarity">
    <text evidence="1 2">Belongs to the small heat shock protein (HSP20) family.</text>
</comment>
<dbReference type="PROSITE" id="PS01031">
    <property type="entry name" value="SHSP"/>
    <property type="match status" value="1"/>
</dbReference>
<feature type="region of interest" description="Disordered" evidence="3">
    <location>
        <begin position="30"/>
        <end position="60"/>
    </location>
</feature>
<dbReference type="AlphaFoldDB" id="G4TC50"/>
<dbReference type="CDD" id="cd06464">
    <property type="entry name" value="ACD_sHsps-like"/>
    <property type="match status" value="1"/>
</dbReference>
<dbReference type="Pfam" id="PF00011">
    <property type="entry name" value="HSP20"/>
    <property type="match status" value="1"/>
</dbReference>